<reference evidence="11" key="2">
    <citation type="submission" date="2013-04" db="UniProtKB">
        <authorList>
            <consortium name="EnsemblPlants"/>
        </authorList>
    </citation>
    <scope>IDENTIFICATION</scope>
</reference>
<dbReference type="Gramene" id="OB03G36720.1">
    <property type="protein sequence ID" value="OB03G36720.1"/>
    <property type="gene ID" value="OB03G36720"/>
</dbReference>
<comment type="subcellular location">
    <subcellularLocation>
        <location evidence="2 10">Secreted</location>
    </subcellularLocation>
</comment>
<keyword evidence="12" id="KW-1185">Reference proteome</keyword>
<keyword evidence="7 10" id="KW-0732">Signal</keyword>
<comment type="PTM">
    <text evidence="10">Sulfation is important for activity and for the binding to a putative membrane receptor.</text>
</comment>
<evidence type="ECO:0000256" key="2">
    <source>
        <dbReference type="ARBA" id="ARBA00004613"/>
    </source>
</evidence>
<name>J3LRJ6_ORYBR</name>
<dbReference type="InterPro" id="IPR009438">
    <property type="entry name" value="Phytosulfokine"/>
</dbReference>
<evidence type="ECO:0000256" key="8">
    <source>
        <dbReference type="ARBA" id="ARBA00022782"/>
    </source>
</evidence>
<feature type="chain" id="PRO_5031591279" description="Phytosulfokine" evidence="10">
    <location>
        <begin position="24"/>
        <end position="70"/>
    </location>
</feature>
<comment type="similarity">
    <text evidence="3 10">Belongs to the phytosulfokine family.</text>
</comment>
<reference evidence="11" key="1">
    <citation type="journal article" date="2013" name="Nat. Commun.">
        <title>Whole-genome sequencing of Oryza brachyantha reveals mechanisms underlying Oryza genome evolution.</title>
        <authorList>
            <person name="Chen J."/>
            <person name="Huang Q."/>
            <person name="Gao D."/>
            <person name="Wang J."/>
            <person name="Lang Y."/>
            <person name="Liu T."/>
            <person name="Li B."/>
            <person name="Bai Z."/>
            <person name="Luis Goicoechea J."/>
            <person name="Liang C."/>
            <person name="Chen C."/>
            <person name="Zhang W."/>
            <person name="Sun S."/>
            <person name="Liao Y."/>
            <person name="Zhang X."/>
            <person name="Yang L."/>
            <person name="Song C."/>
            <person name="Wang M."/>
            <person name="Shi J."/>
            <person name="Liu G."/>
            <person name="Liu J."/>
            <person name="Zhou H."/>
            <person name="Zhou W."/>
            <person name="Yu Q."/>
            <person name="An N."/>
            <person name="Chen Y."/>
            <person name="Cai Q."/>
            <person name="Wang B."/>
            <person name="Liu B."/>
            <person name="Min J."/>
            <person name="Huang Y."/>
            <person name="Wu H."/>
            <person name="Li Z."/>
            <person name="Zhang Y."/>
            <person name="Yin Y."/>
            <person name="Song W."/>
            <person name="Jiang J."/>
            <person name="Jackson S.A."/>
            <person name="Wing R.A."/>
            <person name="Wang J."/>
            <person name="Chen M."/>
        </authorList>
    </citation>
    <scope>NUCLEOTIDE SEQUENCE [LARGE SCALE GENOMIC DNA]</scope>
    <source>
        <strain evidence="11">cv. IRGC 101232</strain>
    </source>
</reference>
<comment type="PTM">
    <text evidence="10">PSK-alpha is produced by endopeptidase digestion. PSK-beta is produced from PSK-alpha by exopeptidase digestion.</text>
</comment>
<comment type="function">
    <text evidence="1 10">Promotes plant cell differentiation, organogenesis and somatic embryogenesis as well as cell proliferation.</text>
</comment>
<proteinExistence type="inferred from homology"/>
<evidence type="ECO:0000256" key="5">
    <source>
        <dbReference type="ARBA" id="ARBA00022525"/>
    </source>
</evidence>
<dbReference type="GO" id="GO:0030154">
    <property type="term" value="P:cell differentiation"/>
    <property type="evidence" value="ECO:0007669"/>
    <property type="project" value="UniProtKB-UniRule"/>
</dbReference>
<organism evidence="11">
    <name type="scientific">Oryza brachyantha</name>
    <name type="common">malo sina</name>
    <dbReference type="NCBI Taxonomy" id="4533"/>
    <lineage>
        <taxon>Eukaryota</taxon>
        <taxon>Viridiplantae</taxon>
        <taxon>Streptophyta</taxon>
        <taxon>Embryophyta</taxon>
        <taxon>Tracheophyta</taxon>
        <taxon>Spermatophyta</taxon>
        <taxon>Magnoliopsida</taxon>
        <taxon>Liliopsida</taxon>
        <taxon>Poales</taxon>
        <taxon>Poaceae</taxon>
        <taxon>BOP clade</taxon>
        <taxon>Oryzoideae</taxon>
        <taxon>Oryzeae</taxon>
        <taxon>Oryzinae</taxon>
        <taxon>Oryza</taxon>
    </lineage>
</organism>
<dbReference type="HOGENOM" id="CLU_165727_0_1_1"/>
<dbReference type="AlphaFoldDB" id="J3LRJ6"/>
<dbReference type="STRING" id="4533.J3LRJ6"/>
<keyword evidence="8 10" id="KW-0221">Differentiation</keyword>
<evidence type="ECO:0000256" key="3">
    <source>
        <dbReference type="ARBA" id="ARBA00010781"/>
    </source>
</evidence>
<feature type="signal peptide" evidence="10">
    <location>
        <begin position="1"/>
        <end position="23"/>
    </location>
</feature>
<dbReference type="EnsemblPlants" id="OB03G36720.1">
    <property type="protein sequence ID" value="OB03G36720.1"/>
    <property type="gene ID" value="OB03G36720"/>
</dbReference>
<dbReference type="Proteomes" id="UP000006038">
    <property type="component" value="Chromosome 3"/>
</dbReference>
<protein>
    <recommendedName>
        <fullName evidence="10">Phytosulfokine</fullName>
    </recommendedName>
    <component>
        <recommendedName>
            <fullName evidence="10">Phytosulfokine-alpha</fullName>
            <shortName evidence="10">PSK-alpha</shortName>
            <shortName evidence="10">Phytosulfokine-a</shortName>
        </recommendedName>
    </component>
    <component>
        <recommendedName>
            <fullName evidence="10">Phytosulfokine-beta</fullName>
            <shortName evidence="10">PSK-beta</shortName>
            <shortName evidence="10">Phytosulfokine-b</shortName>
        </recommendedName>
    </component>
</protein>
<evidence type="ECO:0000256" key="6">
    <source>
        <dbReference type="ARBA" id="ARBA00022641"/>
    </source>
</evidence>
<evidence type="ECO:0000256" key="4">
    <source>
        <dbReference type="ARBA" id="ARBA00022473"/>
    </source>
</evidence>
<evidence type="ECO:0000313" key="11">
    <source>
        <dbReference type="EnsemblPlants" id="OB03G36720.1"/>
    </source>
</evidence>
<keyword evidence="5 10" id="KW-0964">Secreted</keyword>
<evidence type="ECO:0000256" key="9">
    <source>
        <dbReference type="ARBA" id="ARBA00023030"/>
    </source>
</evidence>
<accession>J3LRJ6</accession>
<evidence type="ECO:0000256" key="10">
    <source>
        <dbReference type="RuleBase" id="RU368031"/>
    </source>
</evidence>
<evidence type="ECO:0000256" key="7">
    <source>
        <dbReference type="ARBA" id="ARBA00022729"/>
    </source>
</evidence>
<sequence length="70" mass="7678">MSPKVVVAICLVALLLPIRTSHAGRVGPVEPIKATTKVVEGRNRVQEEDCSVRRVLAAHLDYIYTQGTHN</sequence>
<dbReference type="GO" id="GO:0008283">
    <property type="term" value="P:cell population proliferation"/>
    <property type="evidence" value="ECO:0007669"/>
    <property type="project" value="UniProtKB-UniRule"/>
</dbReference>
<dbReference type="GO" id="GO:0008083">
    <property type="term" value="F:growth factor activity"/>
    <property type="evidence" value="ECO:0007669"/>
    <property type="project" value="UniProtKB-UniRule"/>
</dbReference>
<keyword evidence="4 10" id="KW-0217">Developmental protein</keyword>
<dbReference type="Pfam" id="PF06404">
    <property type="entry name" value="PSK"/>
    <property type="match status" value="1"/>
</dbReference>
<evidence type="ECO:0000313" key="12">
    <source>
        <dbReference type="Proteomes" id="UP000006038"/>
    </source>
</evidence>
<dbReference type="GO" id="GO:0005576">
    <property type="term" value="C:extracellular region"/>
    <property type="evidence" value="ECO:0007669"/>
    <property type="project" value="UniProtKB-SubCell"/>
</dbReference>
<keyword evidence="9 10" id="KW-0339">Growth factor</keyword>
<keyword evidence="6 10" id="KW-0765">Sulfation</keyword>
<evidence type="ECO:0000256" key="1">
    <source>
        <dbReference type="ARBA" id="ARBA00003158"/>
    </source>
</evidence>